<dbReference type="Pfam" id="PF00677">
    <property type="entry name" value="Lum_binding"/>
    <property type="match status" value="2"/>
</dbReference>
<evidence type="ECO:0000256" key="2">
    <source>
        <dbReference type="ARBA" id="ARBA00002803"/>
    </source>
</evidence>
<dbReference type="GO" id="GO:0004746">
    <property type="term" value="F:riboflavin synthase activity"/>
    <property type="evidence" value="ECO:0007669"/>
    <property type="project" value="UniProtKB-UniRule"/>
</dbReference>
<dbReference type="STRING" id="59922.P9303_06371"/>
<comment type="function">
    <text evidence="2">Catalyzes the dismutation of two molecules of 6,7-dimethyl-8-ribityllumazine, resulting in the formation of riboflavin and 5-amino-6-(D-ribitylamino)uracil.</text>
</comment>
<keyword evidence="6" id="KW-0686">Riboflavin biosynthesis</keyword>
<evidence type="ECO:0000256" key="8">
    <source>
        <dbReference type="ARBA" id="ARBA00022737"/>
    </source>
</evidence>
<evidence type="ECO:0000256" key="3">
    <source>
        <dbReference type="ARBA" id="ARBA00004887"/>
    </source>
</evidence>
<organism evidence="12 13">
    <name type="scientific">Prochlorococcus marinus (strain MIT 9303)</name>
    <dbReference type="NCBI Taxonomy" id="59922"/>
    <lineage>
        <taxon>Bacteria</taxon>
        <taxon>Bacillati</taxon>
        <taxon>Cyanobacteriota</taxon>
        <taxon>Cyanophyceae</taxon>
        <taxon>Synechococcales</taxon>
        <taxon>Prochlorococcaceae</taxon>
        <taxon>Prochlorococcus</taxon>
    </lineage>
</organism>
<dbReference type="InterPro" id="IPR023366">
    <property type="entry name" value="ATP_synth_asu-like_sf"/>
</dbReference>
<dbReference type="KEGG" id="pmf:P9303_06371"/>
<dbReference type="Proteomes" id="UP000002274">
    <property type="component" value="Chromosome"/>
</dbReference>
<dbReference type="NCBIfam" id="TIGR00187">
    <property type="entry name" value="ribE"/>
    <property type="match status" value="1"/>
</dbReference>
<keyword evidence="7 12" id="KW-0808">Transferase</keyword>
<dbReference type="EMBL" id="CP000554">
    <property type="protein sequence ID" value="ABM77389.1"/>
    <property type="molecule type" value="Genomic_DNA"/>
</dbReference>
<dbReference type="InterPro" id="IPR001783">
    <property type="entry name" value="Lumazine-bd"/>
</dbReference>
<evidence type="ECO:0000313" key="12">
    <source>
        <dbReference type="EMBL" id="ABM77389.1"/>
    </source>
</evidence>
<evidence type="ECO:0000313" key="13">
    <source>
        <dbReference type="Proteomes" id="UP000002274"/>
    </source>
</evidence>
<keyword evidence="8" id="KW-0677">Repeat</keyword>
<dbReference type="InterPro" id="IPR017938">
    <property type="entry name" value="Riboflavin_synthase-like_b-brl"/>
</dbReference>
<sequence>MFTGLVQAVGRVQRRATGLLVQGCSPLAPLAEGDSVAVDGVCLTVAELIADGFRADVSEETLCRTSLGAKADRGGVVNLEPALRLCDRLGGHLVSGHVDGSGEVVALDARSTSWYLEVCWQDPAFGRYVCEKASIALDGISLTVAGCVEDGSRFWIAVIAHTWTSTSLQQLEVGAVVNLEADLLAKYTERLLAGAPHLPMASNRNTKEISTEWLASHGWS</sequence>
<gene>
    <name evidence="12" type="primary">ribE</name>
    <name evidence="12" type="ordered locus">P9303_06371</name>
</gene>
<dbReference type="BioCyc" id="PMAR59922:G1G80-587-MONOMER"/>
<dbReference type="AlphaFoldDB" id="A2C7C9"/>
<dbReference type="PANTHER" id="PTHR21098">
    <property type="entry name" value="RIBOFLAVIN SYNTHASE ALPHA CHAIN"/>
    <property type="match status" value="1"/>
</dbReference>
<evidence type="ECO:0000259" key="11">
    <source>
        <dbReference type="PROSITE" id="PS51177"/>
    </source>
</evidence>
<accession>A2C7C9</accession>
<dbReference type="PROSITE" id="PS51177">
    <property type="entry name" value="LUMAZINE_BIND"/>
    <property type="match status" value="2"/>
</dbReference>
<feature type="repeat" description="Lumazine-binding" evidence="10">
    <location>
        <begin position="93"/>
        <end position="192"/>
    </location>
</feature>
<dbReference type="GO" id="GO:0009231">
    <property type="term" value="P:riboflavin biosynthetic process"/>
    <property type="evidence" value="ECO:0007669"/>
    <property type="project" value="UniProtKB-KW"/>
</dbReference>
<evidence type="ECO:0000256" key="7">
    <source>
        <dbReference type="ARBA" id="ARBA00022679"/>
    </source>
</evidence>
<dbReference type="Gene3D" id="2.40.30.20">
    <property type="match status" value="2"/>
</dbReference>
<comment type="pathway">
    <text evidence="3">Cofactor biosynthesis; riboflavin biosynthesis; riboflavin from 2-hydroxy-3-oxobutyl phosphate and 5-amino-6-(D-ribitylamino)uracil: step 2/2.</text>
</comment>
<feature type="domain" description="Lumazine-binding" evidence="11">
    <location>
        <begin position="1"/>
        <end position="92"/>
    </location>
</feature>
<reference evidence="12 13" key="1">
    <citation type="journal article" date="2007" name="PLoS Genet.">
        <title>Patterns and implications of gene gain and loss in the evolution of Prochlorococcus.</title>
        <authorList>
            <person name="Kettler G.C."/>
            <person name="Martiny A.C."/>
            <person name="Huang K."/>
            <person name="Zucker J."/>
            <person name="Coleman M.L."/>
            <person name="Rodrigue S."/>
            <person name="Chen F."/>
            <person name="Lapidus A."/>
            <person name="Ferriera S."/>
            <person name="Johnson J."/>
            <person name="Steglich C."/>
            <person name="Church G.M."/>
            <person name="Richardson P."/>
            <person name="Chisholm S.W."/>
        </authorList>
    </citation>
    <scope>NUCLEOTIDE SEQUENCE [LARGE SCALE GENOMIC DNA]</scope>
    <source>
        <strain evidence="12 13">MIT 9303</strain>
    </source>
</reference>
<dbReference type="HOGENOM" id="CLU_034388_2_0_3"/>
<protein>
    <recommendedName>
        <fullName evidence="5 9">Riboflavin synthase</fullName>
        <ecNumber evidence="4 9">2.5.1.9</ecNumber>
    </recommendedName>
</protein>
<evidence type="ECO:0000256" key="9">
    <source>
        <dbReference type="NCBIfam" id="TIGR00187"/>
    </source>
</evidence>
<dbReference type="InterPro" id="IPR026017">
    <property type="entry name" value="Lumazine-bd_dom"/>
</dbReference>
<dbReference type="PANTHER" id="PTHR21098:SF12">
    <property type="entry name" value="RIBOFLAVIN SYNTHASE"/>
    <property type="match status" value="1"/>
</dbReference>
<evidence type="ECO:0000256" key="6">
    <source>
        <dbReference type="ARBA" id="ARBA00022619"/>
    </source>
</evidence>
<evidence type="ECO:0000256" key="5">
    <source>
        <dbReference type="ARBA" id="ARBA00013950"/>
    </source>
</evidence>
<comment type="catalytic activity">
    <reaction evidence="1">
        <text>2 6,7-dimethyl-8-(1-D-ribityl)lumazine + H(+) = 5-amino-6-(D-ribitylamino)uracil + riboflavin</text>
        <dbReference type="Rhea" id="RHEA:20772"/>
        <dbReference type="ChEBI" id="CHEBI:15378"/>
        <dbReference type="ChEBI" id="CHEBI:15934"/>
        <dbReference type="ChEBI" id="CHEBI:57986"/>
        <dbReference type="ChEBI" id="CHEBI:58201"/>
        <dbReference type="EC" id="2.5.1.9"/>
    </reaction>
</comment>
<dbReference type="SUPFAM" id="SSF63380">
    <property type="entry name" value="Riboflavin synthase domain-like"/>
    <property type="match status" value="2"/>
</dbReference>
<name>A2C7C9_PROM3</name>
<evidence type="ECO:0000256" key="4">
    <source>
        <dbReference type="ARBA" id="ARBA00012827"/>
    </source>
</evidence>
<evidence type="ECO:0000256" key="10">
    <source>
        <dbReference type="PROSITE-ProRule" id="PRU00524"/>
    </source>
</evidence>
<dbReference type="EC" id="2.5.1.9" evidence="4 9"/>
<dbReference type="PIRSF" id="PIRSF000498">
    <property type="entry name" value="Riboflavin_syn_A"/>
    <property type="match status" value="1"/>
</dbReference>
<feature type="domain" description="Lumazine-binding" evidence="11">
    <location>
        <begin position="93"/>
        <end position="192"/>
    </location>
</feature>
<dbReference type="CDD" id="cd00402">
    <property type="entry name" value="Riboflavin_synthase_like"/>
    <property type="match status" value="1"/>
</dbReference>
<proteinExistence type="predicted"/>
<dbReference type="NCBIfam" id="NF006767">
    <property type="entry name" value="PRK09289.1"/>
    <property type="match status" value="1"/>
</dbReference>
<dbReference type="RefSeq" id="WP_011825308.1">
    <property type="nucleotide sequence ID" value="NC_008820.1"/>
</dbReference>
<evidence type="ECO:0000256" key="1">
    <source>
        <dbReference type="ARBA" id="ARBA00000968"/>
    </source>
</evidence>
<feature type="repeat" description="Lumazine-binding" evidence="10">
    <location>
        <begin position="1"/>
        <end position="92"/>
    </location>
</feature>